<accession>A0A081N201</accession>
<dbReference type="EMBL" id="JOKG01000004">
    <property type="protein sequence ID" value="KEQ12474.1"/>
    <property type="molecule type" value="Genomic_DNA"/>
</dbReference>
<proteinExistence type="predicted"/>
<name>A0A081N201_9GAMM</name>
<evidence type="ECO:0000313" key="2">
    <source>
        <dbReference type="Proteomes" id="UP000028006"/>
    </source>
</evidence>
<evidence type="ECO:0000313" key="1">
    <source>
        <dbReference type="EMBL" id="KEQ12474.1"/>
    </source>
</evidence>
<dbReference type="Proteomes" id="UP000028006">
    <property type="component" value="Unassembled WGS sequence"/>
</dbReference>
<protein>
    <submittedName>
        <fullName evidence="1">Uncharacterized protein</fullName>
    </submittedName>
</protein>
<organism evidence="1 2">
    <name type="scientific">Endozoicomonas montiporae</name>
    <dbReference type="NCBI Taxonomy" id="1027273"/>
    <lineage>
        <taxon>Bacteria</taxon>
        <taxon>Pseudomonadati</taxon>
        <taxon>Pseudomonadota</taxon>
        <taxon>Gammaproteobacteria</taxon>
        <taxon>Oceanospirillales</taxon>
        <taxon>Endozoicomonadaceae</taxon>
        <taxon>Endozoicomonas</taxon>
    </lineage>
</organism>
<keyword evidence="2" id="KW-1185">Reference proteome</keyword>
<gene>
    <name evidence="1" type="ORF">GZ77_18305</name>
</gene>
<sequence>MSVRNENISASHREMLCQFNENFKPLDVMEPDFFVPDTGIVRITSVHNQAASPECANLLLIQVQRL</sequence>
<comment type="caution">
    <text evidence="1">The sequence shown here is derived from an EMBL/GenBank/DDBJ whole genome shotgun (WGS) entry which is preliminary data.</text>
</comment>
<dbReference type="AlphaFoldDB" id="A0A081N201"/>
<reference evidence="1 2" key="1">
    <citation type="submission" date="2014-06" db="EMBL/GenBank/DDBJ databases">
        <title>Whole Genome Sequences of Three Symbiotic Endozoicomonas Bacteria.</title>
        <authorList>
            <person name="Neave M.J."/>
            <person name="Apprill A."/>
            <person name="Voolstra C.R."/>
        </authorList>
    </citation>
    <scope>NUCLEOTIDE SEQUENCE [LARGE SCALE GENOMIC DNA]</scope>
    <source>
        <strain evidence="1 2">LMG 24815</strain>
    </source>
</reference>